<dbReference type="InterPro" id="IPR057770">
    <property type="entry name" value="YscD/Y4YQ_C"/>
</dbReference>
<protein>
    <submittedName>
        <fullName evidence="5">FHA domain-containing protein</fullName>
    </submittedName>
</protein>
<dbReference type="Gene3D" id="2.60.200.20">
    <property type="match status" value="1"/>
</dbReference>
<dbReference type="RefSeq" id="WP_261401396.1">
    <property type="nucleotide sequence ID" value="NZ_CP081869.1"/>
</dbReference>
<dbReference type="AlphaFoldDB" id="A0A9E6UJT5"/>
<dbReference type="InterPro" id="IPR032030">
    <property type="entry name" value="YscD_cytoplasmic_dom"/>
</dbReference>
<dbReference type="KEGG" id="cmet:K6K41_15505"/>
<dbReference type="Proteomes" id="UP000825701">
    <property type="component" value="Chromosome"/>
</dbReference>
<keyword evidence="6" id="KW-1185">Reference proteome</keyword>
<reference evidence="5" key="1">
    <citation type="submission" date="2021-08" db="EMBL/GenBank/DDBJ databases">
        <authorList>
            <person name="Zhang H."/>
            <person name="Xu M."/>
            <person name="Yu Z."/>
            <person name="Yang L."/>
            <person name="Cai Y."/>
        </authorList>
    </citation>
    <scope>NUCLEOTIDE SEQUENCE</scope>
    <source>
        <strain evidence="5">CHL1</strain>
    </source>
</reference>
<name>A0A9E6UJT5_9HYPH</name>
<dbReference type="InterPro" id="IPR008984">
    <property type="entry name" value="SMAD_FHA_dom_sf"/>
</dbReference>
<feature type="domain" description="YscD cytoplasmic" evidence="2">
    <location>
        <begin position="23"/>
        <end position="110"/>
    </location>
</feature>
<accession>A0A9E6UJT5</accession>
<dbReference type="Pfam" id="PF16697">
    <property type="entry name" value="Yop-YscD_cpl"/>
    <property type="match status" value="1"/>
</dbReference>
<evidence type="ECO:0000313" key="5">
    <source>
        <dbReference type="EMBL" id="QZN98471.1"/>
    </source>
</evidence>
<evidence type="ECO:0000259" key="3">
    <source>
        <dbReference type="Pfam" id="PF21934"/>
    </source>
</evidence>
<dbReference type="Pfam" id="PF21934">
    <property type="entry name" value="Yop-YscD_ppl_3rd"/>
    <property type="match status" value="1"/>
</dbReference>
<organism evidence="5 6">
    <name type="scientific">Chenggangzhangella methanolivorans</name>
    <dbReference type="NCBI Taxonomy" id="1437009"/>
    <lineage>
        <taxon>Bacteria</taxon>
        <taxon>Pseudomonadati</taxon>
        <taxon>Pseudomonadota</taxon>
        <taxon>Alphaproteobacteria</taxon>
        <taxon>Hyphomicrobiales</taxon>
        <taxon>Methylopilaceae</taxon>
        <taxon>Chenggangzhangella</taxon>
    </lineage>
</organism>
<dbReference type="SUPFAM" id="SSF49879">
    <property type="entry name" value="SMAD/FHA domain"/>
    <property type="match status" value="1"/>
</dbReference>
<dbReference type="Pfam" id="PF23893">
    <property type="entry name" value="Y4YQ_C"/>
    <property type="match status" value="1"/>
</dbReference>
<dbReference type="CDD" id="cd00060">
    <property type="entry name" value="FHA"/>
    <property type="match status" value="1"/>
</dbReference>
<feature type="domain" description="YscD-like Bon-like" evidence="3">
    <location>
        <begin position="173"/>
        <end position="231"/>
    </location>
</feature>
<dbReference type="InterPro" id="IPR053946">
    <property type="entry name" value="YscD_ppl_3rd"/>
</dbReference>
<feature type="domain" description="YscD/Y4YQ C-terminal" evidence="4">
    <location>
        <begin position="243"/>
        <end position="295"/>
    </location>
</feature>
<evidence type="ECO:0000256" key="1">
    <source>
        <dbReference type="SAM" id="MobiDB-lite"/>
    </source>
</evidence>
<evidence type="ECO:0000259" key="2">
    <source>
        <dbReference type="Pfam" id="PF16697"/>
    </source>
</evidence>
<dbReference type="EMBL" id="CP081869">
    <property type="protein sequence ID" value="QZN98471.1"/>
    <property type="molecule type" value="Genomic_DNA"/>
</dbReference>
<evidence type="ECO:0000313" key="6">
    <source>
        <dbReference type="Proteomes" id="UP000825701"/>
    </source>
</evidence>
<proteinExistence type="predicted"/>
<evidence type="ECO:0000259" key="4">
    <source>
        <dbReference type="Pfam" id="PF23893"/>
    </source>
</evidence>
<sequence>MAQDVASSHRAAAPNSAVALLNITAGPHSGVVLPLDAPTCRIGSSPDSDIVLSDRDVAETHAALKFERGKLFIEAQGGPVGLKDGLEIPQGQGAGVRLPADIRIGASVIRLAGLQKPAPWLQPPMAAVACVALLLVGSIVATQAGFGDAATDARPSNPEAASAVAGAQPDDPVAALRERVASAGVDGVTIEAVGDRIVAKGAIEDVAKPRWAAAQRWFDETYGGQYVLASEIGAKSAQARPRIQLQAIWFGPSPYVVTADGQRRYAGATLGDGWVLKEVRQDKVVVSKAGEEMTLSY</sequence>
<gene>
    <name evidence="5" type="ORF">K6K41_15505</name>
</gene>
<feature type="region of interest" description="Disordered" evidence="1">
    <location>
        <begin position="148"/>
        <end position="168"/>
    </location>
</feature>